<reference evidence="2 3" key="1">
    <citation type="journal article" date="2012" name="J. Bacteriol.">
        <title>Genome sequence of cold-adapted Pseudomonas mandelii strain JR-1.</title>
        <authorList>
            <person name="Jang S.H."/>
            <person name="Kim J."/>
            <person name="Kim J."/>
            <person name="Hong S."/>
            <person name="Lee C."/>
        </authorList>
    </citation>
    <scope>NUCLEOTIDE SEQUENCE [LARGE SCALE GENOMIC DNA]</scope>
    <source>
        <strain evidence="2 3">JR-1</strain>
    </source>
</reference>
<evidence type="ECO:0000313" key="2">
    <source>
        <dbReference type="EMBL" id="AHZ69775.1"/>
    </source>
</evidence>
<evidence type="ECO:0000313" key="3">
    <source>
        <dbReference type="Proteomes" id="UP000026913"/>
    </source>
</evidence>
<keyword evidence="1" id="KW-1133">Transmembrane helix</keyword>
<feature type="transmembrane region" description="Helical" evidence="1">
    <location>
        <begin position="204"/>
        <end position="230"/>
    </location>
</feature>
<dbReference type="EMBL" id="CP005960">
    <property type="protein sequence ID" value="AHZ69775.1"/>
    <property type="molecule type" value="Genomic_DNA"/>
</dbReference>
<evidence type="ECO:0000256" key="1">
    <source>
        <dbReference type="SAM" id="Phobius"/>
    </source>
</evidence>
<organism evidence="2 3">
    <name type="scientific">Pseudomonas mandelii JR-1</name>
    <dbReference type="NCBI Taxonomy" id="1147786"/>
    <lineage>
        <taxon>Bacteria</taxon>
        <taxon>Pseudomonadati</taxon>
        <taxon>Pseudomonadota</taxon>
        <taxon>Gammaproteobacteria</taxon>
        <taxon>Pseudomonadales</taxon>
        <taxon>Pseudomonadaceae</taxon>
        <taxon>Pseudomonas</taxon>
    </lineage>
</organism>
<keyword evidence="1" id="KW-0812">Transmembrane</keyword>
<keyword evidence="1" id="KW-0472">Membrane</keyword>
<dbReference type="Proteomes" id="UP000026913">
    <property type="component" value="Chromosome"/>
</dbReference>
<name>A0A024EB45_9PSED</name>
<sequence length="334" mass="38701">MYQSARGVLMDIKSDFVSVERDEFDGLTTIQHLRHCRYRSGKNEITFSWRRNIRPASDRMILDVEIKTSRPGGWLPSQLTLLVDGRRIELKYLTGKSSEFRGGSFFEVGMFFIEPSEKVLRCLCDAKVLKLKLQSDEKNEHTVLPDEFCAQLQLQAQQFYNNAFDGDEYLSAVSGVAVRTEDTTFAEQNASRESRYRQLCKYRLLWAVLWGSFFGGLCVLGAFEIITFSVKSTDQLIIAGVLSASSWLIPHLQILWIEHQKNKECPSCHRRAIKMVRYHEAVYQVRSVERLVIDRLTGQRKSRQVTVTDHEVTQDFECKDCRHLWTRSHIARGF</sequence>
<feature type="transmembrane region" description="Helical" evidence="1">
    <location>
        <begin position="236"/>
        <end position="257"/>
    </location>
</feature>
<dbReference type="KEGG" id="pman:OU5_2696"/>
<protein>
    <submittedName>
        <fullName evidence="2">Uncharacterized protein</fullName>
    </submittedName>
</protein>
<accession>A0A024EB45</accession>
<dbReference type="AlphaFoldDB" id="A0A024EB45"/>
<proteinExistence type="predicted"/>
<gene>
    <name evidence="2" type="ORF">OU5_2696</name>
</gene>
<dbReference type="HOGENOM" id="CLU_854921_0_0_6"/>